<feature type="transmembrane region" description="Helical" evidence="8">
    <location>
        <begin position="125"/>
        <end position="148"/>
    </location>
</feature>
<dbReference type="OrthoDB" id="10015367at2759"/>
<dbReference type="GO" id="GO:0004930">
    <property type="term" value="F:G protein-coupled receptor activity"/>
    <property type="evidence" value="ECO:0007669"/>
    <property type="project" value="UniProtKB-KW"/>
</dbReference>
<dbReference type="Pfam" id="PF00001">
    <property type="entry name" value="7tm_1"/>
    <property type="match status" value="1"/>
</dbReference>
<dbReference type="PROSITE" id="PS50262">
    <property type="entry name" value="G_PROTEIN_RECEP_F1_2"/>
    <property type="match status" value="1"/>
</dbReference>
<keyword evidence="2 8" id="KW-0812">Transmembrane</keyword>
<evidence type="ECO:0000259" key="9">
    <source>
        <dbReference type="PROSITE" id="PS50262"/>
    </source>
</evidence>
<gene>
    <name evidence="11" type="ORF">EDS130_LOCUS37367</name>
    <name evidence="10" type="ORF">XAT740_LOCUS33158</name>
</gene>
<name>A0A815JIM4_ADIRI</name>
<dbReference type="AlphaFoldDB" id="A0A815JIM4"/>
<dbReference type="Gene3D" id="1.20.1070.10">
    <property type="entry name" value="Rhodopsin 7-helix transmembrane proteins"/>
    <property type="match status" value="1"/>
</dbReference>
<evidence type="ECO:0000256" key="7">
    <source>
        <dbReference type="ARBA" id="ARBA00023224"/>
    </source>
</evidence>
<dbReference type="EMBL" id="CAJNOJ010000367">
    <property type="protein sequence ID" value="CAF1419593.1"/>
    <property type="molecule type" value="Genomic_DNA"/>
</dbReference>
<dbReference type="Proteomes" id="UP000663828">
    <property type="component" value="Unassembled WGS sequence"/>
</dbReference>
<keyword evidence="5 8" id="KW-0472">Membrane</keyword>
<evidence type="ECO:0000313" key="11">
    <source>
        <dbReference type="EMBL" id="CAF1419593.1"/>
    </source>
</evidence>
<feature type="transmembrane region" description="Helical" evidence="8">
    <location>
        <begin position="222"/>
        <end position="246"/>
    </location>
</feature>
<dbReference type="InterPro" id="IPR017452">
    <property type="entry name" value="GPCR_Rhodpsn_7TM"/>
</dbReference>
<feature type="domain" description="G-protein coupled receptors family 1 profile" evidence="9">
    <location>
        <begin position="26"/>
        <end position="276"/>
    </location>
</feature>
<evidence type="ECO:0000313" key="12">
    <source>
        <dbReference type="Proteomes" id="UP000663828"/>
    </source>
</evidence>
<dbReference type="InterPro" id="IPR000276">
    <property type="entry name" value="GPCR_Rhodpsn"/>
</dbReference>
<feature type="transmembrane region" description="Helical" evidence="8">
    <location>
        <begin position="47"/>
        <end position="67"/>
    </location>
</feature>
<organism evidence="10 12">
    <name type="scientific">Adineta ricciae</name>
    <name type="common">Rotifer</name>
    <dbReference type="NCBI Taxonomy" id="249248"/>
    <lineage>
        <taxon>Eukaryota</taxon>
        <taxon>Metazoa</taxon>
        <taxon>Spiralia</taxon>
        <taxon>Gnathifera</taxon>
        <taxon>Rotifera</taxon>
        <taxon>Eurotatoria</taxon>
        <taxon>Bdelloidea</taxon>
        <taxon>Adinetida</taxon>
        <taxon>Adinetidae</taxon>
        <taxon>Adineta</taxon>
    </lineage>
</organism>
<protein>
    <recommendedName>
        <fullName evidence="9">G-protein coupled receptors family 1 profile domain-containing protein</fullName>
    </recommendedName>
</protein>
<evidence type="ECO:0000256" key="4">
    <source>
        <dbReference type="ARBA" id="ARBA00023040"/>
    </source>
</evidence>
<keyword evidence="12" id="KW-1185">Reference proteome</keyword>
<proteinExistence type="predicted"/>
<reference evidence="10" key="1">
    <citation type="submission" date="2021-02" db="EMBL/GenBank/DDBJ databases">
        <authorList>
            <person name="Nowell W R."/>
        </authorList>
    </citation>
    <scope>NUCLEOTIDE SEQUENCE</scope>
</reference>
<dbReference type="CDD" id="cd00637">
    <property type="entry name" value="7tm_classA_rhodopsin-like"/>
    <property type="match status" value="1"/>
</dbReference>
<feature type="transmembrane region" description="Helical" evidence="8">
    <location>
        <begin position="87"/>
        <end position="105"/>
    </location>
</feature>
<evidence type="ECO:0000256" key="5">
    <source>
        <dbReference type="ARBA" id="ARBA00023136"/>
    </source>
</evidence>
<sequence>MSTLAEKVDQTTIYIQPIHFTLAIITNLLNICVLSTRTLRSSACTHYFLTFSFSSILYTCILCPTQILRRYSILWINTSIGCKLNPYLLFVLPMQANLMLTLAAFDRFCSSSTSIKLRAISNVRIAQYFIVCTSLLCALYMLPMMFIYEFNSTLQLCVQLSTMPTTVYAFSQIAIYYILAPVIMIIFGVLTILNIRRQLKRIQPIAGSSQNRRTESQLARMLIIQITIHMVISLPFGIIYLINTFIPSSRTLFIIGIRLIFVAWQQCDYFVPFFLYTLSGGVYREKLFRMFKIKSHEKNAIHTLTIKPPCITQYGHSDRRKSALPVATARLNTAVGEF</sequence>
<dbReference type="PANTHER" id="PTHR24243:SF233">
    <property type="entry name" value="THYROTROPIN-RELEASING HORMONE RECEPTOR"/>
    <property type="match status" value="1"/>
</dbReference>
<dbReference type="GO" id="GO:0005886">
    <property type="term" value="C:plasma membrane"/>
    <property type="evidence" value="ECO:0007669"/>
    <property type="project" value="TreeGrafter"/>
</dbReference>
<dbReference type="PANTHER" id="PTHR24243">
    <property type="entry name" value="G-PROTEIN COUPLED RECEPTOR"/>
    <property type="match status" value="1"/>
</dbReference>
<feature type="transmembrane region" description="Helical" evidence="8">
    <location>
        <begin position="12"/>
        <end position="35"/>
    </location>
</feature>
<dbReference type="SUPFAM" id="SSF81321">
    <property type="entry name" value="Family A G protein-coupled receptor-like"/>
    <property type="match status" value="1"/>
</dbReference>
<keyword evidence="7" id="KW-0807">Transducer</keyword>
<feature type="transmembrane region" description="Helical" evidence="8">
    <location>
        <begin position="252"/>
        <end position="276"/>
    </location>
</feature>
<comment type="caution">
    <text evidence="10">The sequence shown here is derived from an EMBL/GenBank/DDBJ whole genome shotgun (WGS) entry which is preliminary data.</text>
</comment>
<evidence type="ECO:0000313" key="10">
    <source>
        <dbReference type="EMBL" id="CAF1382582.1"/>
    </source>
</evidence>
<comment type="subcellular location">
    <subcellularLocation>
        <location evidence="1">Membrane</location>
        <topology evidence="1">Multi-pass membrane protein</topology>
    </subcellularLocation>
</comment>
<evidence type="ECO:0000256" key="2">
    <source>
        <dbReference type="ARBA" id="ARBA00022692"/>
    </source>
</evidence>
<evidence type="ECO:0000256" key="6">
    <source>
        <dbReference type="ARBA" id="ARBA00023170"/>
    </source>
</evidence>
<feature type="transmembrane region" description="Helical" evidence="8">
    <location>
        <begin position="168"/>
        <end position="193"/>
    </location>
</feature>
<evidence type="ECO:0000256" key="8">
    <source>
        <dbReference type="SAM" id="Phobius"/>
    </source>
</evidence>
<keyword evidence="4" id="KW-0297">G-protein coupled receptor</keyword>
<evidence type="ECO:0000256" key="1">
    <source>
        <dbReference type="ARBA" id="ARBA00004141"/>
    </source>
</evidence>
<accession>A0A815JIM4</accession>
<dbReference type="Proteomes" id="UP000663852">
    <property type="component" value="Unassembled WGS sequence"/>
</dbReference>
<dbReference type="EMBL" id="CAJNOR010003146">
    <property type="protein sequence ID" value="CAF1382582.1"/>
    <property type="molecule type" value="Genomic_DNA"/>
</dbReference>
<evidence type="ECO:0000256" key="3">
    <source>
        <dbReference type="ARBA" id="ARBA00022989"/>
    </source>
</evidence>
<keyword evidence="6" id="KW-0675">Receptor</keyword>
<keyword evidence="3 8" id="KW-1133">Transmembrane helix</keyword>